<feature type="domain" description="Glyoxalase-like" evidence="1">
    <location>
        <begin position="25"/>
        <end position="58"/>
    </location>
</feature>
<evidence type="ECO:0000313" key="3">
    <source>
        <dbReference type="Proteomes" id="UP000567246"/>
    </source>
</evidence>
<protein>
    <recommendedName>
        <fullName evidence="1">Glyoxalase-like domain-containing protein</fullName>
    </recommendedName>
</protein>
<keyword evidence="3" id="KW-1185">Reference proteome</keyword>
<accession>A0A7W9JKI9</accession>
<dbReference type="EMBL" id="JACHMW010000001">
    <property type="protein sequence ID" value="MBB5849324.1"/>
    <property type="molecule type" value="Genomic_DNA"/>
</dbReference>
<dbReference type="Pfam" id="PF18029">
    <property type="entry name" value="Glyoxalase_6"/>
    <property type="match status" value="1"/>
</dbReference>
<reference evidence="2 3" key="1">
    <citation type="submission" date="2020-08" db="EMBL/GenBank/DDBJ databases">
        <title>Sequencing the genomes of 1000 actinobacteria strains.</title>
        <authorList>
            <person name="Klenk H.-P."/>
        </authorList>
    </citation>
    <scope>NUCLEOTIDE SEQUENCE [LARGE SCALE GENOMIC DNA]</scope>
    <source>
        <strain evidence="2 3">DSM 17945</strain>
    </source>
</reference>
<dbReference type="RefSeq" id="WP_184172827.1">
    <property type="nucleotide sequence ID" value="NZ_BAABAG010000019.1"/>
</dbReference>
<dbReference type="InterPro" id="IPR029068">
    <property type="entry name" value="Glyas_Bleomycin-R_OHBP_Dase"/>
</dbReference>
<name>A0A7W9JKI9_9MICC</name>
<dbReference type="AlphaFoldDB" id="A0A7W9JKI9"/>
<sequence length="60" mass="6395">MAPRPTPIRSVLQVFALDCPDPPALAEAAGARRHPVQPAEDGSWVVFTDPAGHLFCLCQA</sequence>
<gene>
    <name evidence="2" type="ORF">HDA33_001888</name>
</gene>
<organism evidence="2 3">
    <name type="scientific">Micrococcus endophyticus</name>
    <dbReference type="NCBI Taxonomy" id="455343"/>
    <lineage>
        <taxon>Bacteria</taxon>
        <taxon>Bacillati</taxon>
        <taxon>Actinomycetota</taxon>
        <taxon>Actinomycetes</taxon>
        <taxon>Micrococcales</taxon>
        <taxon>Micrococcaceae</taxon>
        <taxon>Micrococcus</taxon>
    </lineage>
</organism>
<evidence type="ECO:0000259" key="1">
    <source>
        <dbReference type="Pfam" id="PF18029"/>
    </source>
</evidence>
<dbReference type="Gene3D" id="3.10.180.10">
    <property type="entry name" value="2,3-Dihydroxybiphenyl 1,2-Dioxygenase, domain 1"/>
    <property type="match status" value="1"/>
</dbReference>
<dbReference type="InterPro" id="IPR041581">
    <property type="entry name" value="Glyoxalase_6"/>
</dbReference>
<dbReference type="Proteomes" id="UP000567246">
    <property type="component" value="Unassembled WGS sequence"/>
</dbReference>
<comment type="caution">
    <text evidence="2">The sequence shown here is derived from an EMBL/GenBank/DDBJ whole genome shotgun (WGS) entry which is preliminary data.</text>
</comment>
<dbReference type="SUPFAM" id="SSF54593">
    <property type="entry name" value="Glyoxalase/Bleomycin resistance protein/Dihydroxybiphenyl dioxygenase"/>
    <property type="match status" value="1"/>
</dbReference>
<proteinExistence type="predicted"/>
<evidence type="ECO:0000313" key="2">
    <source>
        <dbReference type="EMBL" id="MBB5849324.1"/>
    </source>
</evidence>